<name>X6LIT4_RETFI</name>
<dbReference type="EMBL" id="ASPP01038075">
    <property type="protein sequence ID" value="ETO01519.1"/>
    <property type="molecule type" value="Genomic_DNA"/>
</dbReference>
<reference evidence="1 2" key="1">
    <citation type="journal article" date="2013" name="Curr. Biol.">
        <title>The Genome of the Foraminiferan Reticulomyxa filosa.</title>
        <authorList>
            <person name="Glockner G."/>
            <person name="Hulsmann N."/>
            <person name="Schleicher M."/>
            <person name="Noegel A.A."/>
            <person name="Eichinger L."/>
            <person name="Gallinger C."/>
            <person name="Pawlowski J."/>
            <person name="Sierra R."/>
            <person name="Euteneuer U."/>
            <person name="Pillet L."/>
            <person name="Moustafa A."/>
            <person name="Platzer M."/>
            <person name="Groth M."/>
            <person name="Szafranski K."/>
            <person name="Schliwa M."/>
        </authorList>
    </citation>
    <scope>NUCLEOTIDE SEQUENCE [LARGE SCALE GENOMIC DNA]</scope>
</reference>
<dbReference type="Proteomes" id="UP000023152">
    <property type="component" value="Unassembled WGS sequence"/>
</dbReference>
<protein>
    <submittedName>
        <fullName evidence="1">Uncharacterized protein</fullName>
    </submittedName>
</protein>
<dbReference type="AlphaFoldDB" id="X6LIT4"/>
<organism evidence="1 2">
    <name type="scientific">Reticulomyxa filosa</name>
    <dbReference type="NCBI Taxonomy" id="46433"/>
    <lineage>
        <taxon>Eukaryota</taxon>
        <taxon>Sar</taxon>
        <taxon>Rhizaria</taxon>
        <taxon>Retaria</taxon>
        <taxon>Foraminifera</taxon>
        <taxon>Monothalamids</taxon>
        <taxon>Reticulomyxidae</taxon>
        <taxon>Reticulomyxa</taxon>
    </lineage>
</organism>
<proteinExistence type="predicted"/>
<keyword evidence="2" id="KW-1185">Reference proteome</keyword>
<sequence>MQEFPITIIIQCQSVYLITGLIRANEFGILENMHCMTALEKLKKIIPVQSSTIWILALSDYVGKLIKKKGKKKDLIISLKNGNDIDIGIATTTATGLVE</sequence>
<evidence type="ECO:0000313" key="1">
    <source>
        <dbReference type="EMBL" id="ETO01519.1"/>
    </source>
</evidence>
<accession>X6LIT4</accession>
<gene>
    <name evidence="1" type="ORF">RFI_35921</name>
</gene>
<evidence type="ECO:0000313" key="2">
    <source>
        <dbReference type="Proteomes" id="UP000023152"/>
    </source>
</evidence>
<comment type="caution">
    <text evidence="1">The sequence shown here is derived from an EMBL/GenBank/DDBJ whole genome shotgun (WGS) entry which is preliminary data.</text>
</comment>